<evidence type="ECO:0000259" key="8">
    <source>
        <dbReference type="Pfam" id="PF24626"/>
    </source>
</evidence>
<name>A0ABM1GSV1_SOLPN</name>
<gene>
    <name evidence="10" type="primary">LOC107019478</name>
</gene>
<dbReference type="InterPro" id="IPR041373">
    <property type="entry name" value="RT_RNaseH"/>
</dbReference>
<feature type="domain" description="Reverse transcriptase RNase H-like" evidence="7">
    <location>
        <begin position="4"/>
        <end position="79"/>
    </location>
</feature>
<evidence type="ECO:0000256" key="5">
    <source>
        <dbReference type="ARBA" id="ARBA00022801"/>
    </source>
</evidence>
<evidence type="ECO:0000256" key="3">
    <source>
        <dbReference type="ARBA" id="ARBA00022722"/>
    </source>
</evidence>
<evidence type="ECO:0000259" key="7">
    <source>
        <dbReference type="Pfam" id="PF17917"/>
    </source>
</evidence>
<proteinExistence type="predicted"/>
<evidence type="ECO:0000256" key="4">
    <source>
        <dbReference type="ARBA" id="ARBA00022759"/>
    </source>
</evidence>
<keyword evidence="2" id="KW-0548">Nucleotidyltransferase</keyword>
<dbReference type="Pfam" id="PF24626">
    <property type="entry name" value="SH3_Tf2-1"/>
    <property type="match status" value="1"/>
</dbReference>
<dbReference type="PANTHER" id="PTHR46148:SF56">
    <property type="entry name" value="RETROTRANSPOSON PROTEIN"/>
    <property type="match status" value="1"/>
</dbReference>
<keyword evidence="5" id="KW-0378">Hydrolase</keyword>
<evidence type="ECO:0000256" key="6">
    <source>
        <dbReference type="ARBA" id="ARBA00022918"/>
    </source>
</evidence>
<dbReference type="GeneID" id="107019478"/>
<keyword evidence="6" id="KW-0695">RNA-directed DNA polymerase</keyword>
<accession>A0ABM1GSV1</accession>
<dbReference type="SUPFAM" id="SSF56672">
    <property type="entry name" value="DNA/RNA polymerases"/>
    <property type="match status" value="1"/>
</dbReference>
<evidence type="ECO:0000256" key="2">
    <source>
        <dbReference type="ARBA" id="ARBA00022695"/>
    </source>
</evidence>
<protein>
    <submittedName>
        <fullName evidence="10">Uncharacterized protein LOC107019478</fullName>
    </submittedName>
</protein>
<dbReference type="InterPro" id="IPR043502">
    <property type="entry name" value="DNA/RNA_pol_sf"/>
</dbReference>
<organism evidence="9 10">
    <name type="scientific">Solanum pennellii</name>
    <name type="common">Tomato</name>
    <name type="synonym">Lycopersicon pennellii</name>
    <dbReference type="NCBI Taxonomy" id="28526"/>
    <lineage>
        <taxon>Eukaryota</taxon>
        <taxon>Viridiplantae</taxon>
        <taxon>Streptophyta</taxon>
        <taxon>Embryophyta</taxon>
        <taxon>Tracheophyta</taxon>
        <taxon>Spermatophyta</taxon>
        <taxon>Magnoliopsida</taxon>
        <taxon>eudicotyledons</taxon>
        <taxon>Gunneridae</taxon>
        <taxon>Pentapetalae</taxon>
        <taxon>asterids</taxon>
        <taxon>lamiids</taxon>
        <taxon>Solanales</taxon>
        <taxon>Solanaceae</taxon>
        <taxon>Solanoideae</taxon>
        <taxon>Solaneae</taxon>
        <taxon>Solanum</taxon>
        <taxon>Solanum subgen. Lycopersicon</taxon>
    </lineage>
</organism>
<dbReference type="RefSeq" id="XP_015075454.1">
    <property type="nucleotide sequence ID" value="XM_015219968.1"/>
</dbReference>
<evidence type="ECO:0000256" key="1">
    <source>
        <dbReference type="ARBA" id="ARBA00022679"/>
    </source>
</evidence>
<keyword evidence="3" id="KW-0540">Nuclease</keyword>
<feature type="domain" description="Tf2-1-like SH3-like" evidence="8">
    <location>
        <begin position="86"/>
        <end position="140"/>
    </location>
</feature>
<reference evidence="9" key="1">
    <citation type="journal article" date="2014" name="Nat. Genet.">
        <title>The genome of the stress-tolerant wild tomato species Solanum pennellii.</title>
        <authorList>
            <person name="Bolger A."/>
            <person name="Scossa F."/>
            <person name="Bolger M.E."/>
            <person name="Lanz C."/>
            <person name="Maumus F."/>
            <person name="Tohge T."/>
            <person name="Quesneville H."/>
            <person name="Alseekh S."/>
            <person name="Sorensen I."/>
            <person name="Lichtenstein G."/>
            <person name="Fich E.A."/>
            <person name="Conte M."/>
            <person name="Keller H."/>
            <person name="Schneeberger K."/>
            <person name="Schwacke R."/>
            <person name="Ofner I."/>
            <person name="Vrebalov J."/>
            <person name="Xu Y."/>
            <person name="Osorio S."/>
            <person name="Aflitos S.A."/>
            <person name="Schijlen E."/>
            <person name="Jimenez-Gomez J.M."/>
            <person name="Ryngajllo M."/>
            <person name="Kimura S."/>
            <person name="Kumar R."/>
            <person name="Koenig D."/>
            <person name="Headland L.R."/>
            <person name="Maloof J.N."/>
            <person name="Sinha N."/>
            <person name="van Ham R.C."/>
            <person name="Lankhorst R.K."/>
            <person name="Mao L."/>
            <person name="Vogel A."/>
            <person name="Arsova B."/>
            <person name="Panstruga R."/>
            <person name="Fei Z."/>
            <person name="Rose J.K."/>
            <person name="Zamir D."/>
            <person name="Carrari F."/>
            <person name="Giovannoni J.J."/>
            <person name="Weigel D."/>
            <person name="Usadel B."/>
            <person name="Fernie A.R."/>
        </authorList>
    </citation>
    <scope>NUCLEOTIDE SEQUENCE [LARGE SCALE GENOMIC DNA]</scope>
    <source>
        <strain evidence="9">cv. LA0716</strain>
    </source>
</reference>
<dbReference type="Pfam" id="PF17917">
    <property type="entry name" value="RT_RNaseH"/>
    <property type="match status" value="1"/>
</dbReference>
<sequence length="190" mass="22909">MKNDKVIAFASRQLKVNEKNDPIHDLELAAIEFALKIWHHYLYDVHFDEFTDDKNLQYVLTKRDLNLRQRRLVELFKDYYMSIRYRQGVMKFDEKGKLIPWYIDPYTISKRIGSATYELDLPQELVAVHPVFHISIFKKYMEDTKLIVTTQYTYLKDRLSYEEIPIKILDRQVRKLRTKEEGSVSVLQRK</sequence>
<dbReference type="InterPro" id="IPR056924">
    <property type="entry name" value="SH3_Tf2-1"/>
</dbReference>
<dbReference type="Proteomes" id="UP000694930">
    <property type="component" value="Chromosome 5"/>
</dbReference>
<dbReference type="PANTHER" id="PTHR46148">
    <property type="entry name" value="CHROMO DOMAIN-CONTAINING PROTEIN"/>
    <property type="match status" value="1"/>
</dbReference>
<keyword evidence="4" id="KW-0255">Endonuclease</keyword>
<evidence type="ECO:0000313" key="10">
    <source>
        <dbReference type="RefSeq" id="XP_015075454.1"/>
    </source>
</evidence>
<reference evidence="10" key="2">
    <citation type="submission" date="2025-08" db="UniProtKB">
        <authorList>
            <consortium name="RefSeq"/>
        </authorList>
    </citation>
    <scope>IDENTIFICATION</scope>
</reference>
<evidence type="ECO:0000313" key="9">
    <source>
        <dbReference type="Proteomes" id="UP000694930"/>
    </source>
</evidence>
<keyword evidence="1" id="KW-0808">Transferase</keyword>
<keyword evidence="9" id="KW-1185">Reference proteome</keyword>